<keyword evidence="4" id="KW-1185">Reference proteome</keyword>
<protein>
    <recommendedName>
        <fullName evidence="2">Methyltransferase domain-containing protein</fullName>
    </recommendedName>
</protein>
<accession>W0JVC9</accession>
<dbReference type="GeneID" id="25145346"/>
<reference evidence="3 4" key="1">
    <citation type="submission" date="2014-01" db="EMBL/GenBank/DDBJ databases">
        <authorList>
            <consortium name="DOE Joint Genome Institute"/>
            <person name="Anderson I."/>
            <person name="Huntemann M."/>
            <person name="Han J."/>
            <person name="Chen A."/>
            <person name="Kyrpides N."/>
            <person name="Mavromatis K."/>
            <person name="Markowitz V."/>
            <person name="Palaniappan K."/>
            <person name="Ivanova N."/>
            <person name="Schaumberg A."/>
            <person name="Pati A."/>
            <person name="Liolios K."/>
            <person name="Nordberg H.P."/>
            <person name="Cantor M.N."/>
            <person name="Hua S.X."/>
            <person name="Woyke T."/>
        </authorList>
    </citation>
    <scope>NUCLEOTIDE SEQUENCE [LARGE SCALE GENOMIC DNA]</scope>
    <source>
        <strain evidence="3 4">XH-48</strain>
    </source>
</reference>
<evidence type="ECO:0000259" key="2">
    <source>
        <dbReference type="Pfam" id="PF13649"/>
    </source>
</evidence>
<dbReference type="eggNOG" id="arCOG01791">
    <property type="taxonomic scope" value="Archaea"/>
</dbReference>
<evidence type="ECO:0000313" key="3">
    <source>
        <dbReference type="EMBL" id="AHG01008.1"/>
    </source>
</evidence>
<dbReference type="Proteomes" id="UP000019024">
    <property type="component" value="Chromosome"/>
</dbReference>
<dbReference type="InterPro" id="IPR029063">
    <property type="entry name" value="SAM-dependent_MTases_sf"/>
</dbReference>
<organism evidence="3 4">
    <name type="scientific">Halostagnicola larsenii XH-48</name>
    <dbReference type="NCBI Taxonomy" id="797299"/>
    <lineage>
        <taxon>Archaea</taxon>
        <taxon>Methanobacteriati</taxon>
        <taxon>Methanobacteriota</taxon>
        <taxon>Stenosarchaea group</taxon>
        <taxon>Halobacteria</taxon>
        <taxon>Halobacteriales</taxon>
        <taxon>Natrialbaceae</taxon>
        <taxon>Halostagnicola</taxon>
    </lineage>
</organism>
<dbReference type="GO" id="GO:0016740">
    <property type="term" value="F:transferase activity"/>
    <property type="evidence" value="ECO:0007669"/>
    <property type="project" value="UniProtKB-KW"/>
</dbReference>
<dbReference type="STRING" id="797299.HALLA_12945"/>
<keyword evidence="1" id="KW-0808">Transferase</keyword>
<dbReference type="Gene3D" id="3.40.50.150">
    <property type="entry name" value="Vaccinia Virus protein VP39"/>
    <property type="match status" value="1"/>
</dbReference>
<dbReference type="CDD" id="cd02440">
    <property type="entry name" value="AdoMet_MTases"/>
    <property type="match status" value="1"/>
</dbReference>
<dbReference type="KEGG" id="hlr:HALLA_12945"/>
<dbReference type="Pfam" id="PF13649">
    <property type="entry name" value="Methyltransf_25"/>
    <property type="match status" value="1"/>
</dbReference>
<evidence type="ECO:0000256" key="1">
    <source>
        <dbReference type="ARBA" id="ARBA00022679"/>
    </source>
</evidence>
<dbReference type="PATRIC" id="fig|797299.3.peg.1605"/>
<dbReference type="InterPro" id="IPR041698">
    <property type="entry name" value="Methyltransf_25"/>
</dbReference>
<dbReference type="AlphaFoldDB" id="W0JVC9"/>
<dbReference type="SUPFAM" id="SSF53335">
    <property type="entry name" value="S-adenosyl-L-methionine-dependent methyltransferases"/>
    <property type="match status" value="1"/>
</dbReference>
<name>W0JVC9_9EURY</name>
<proteinExistence type="predicted"/>
<dbReference type="RefSeq" id="WP_049952799.1">
    <property type="nucleotide sequence ID" value="NZ_CP007055.1"/>
</dbReference>
<dbReference type="HOGENOM" id="CLU_069129_7_0_2"/>
<evidence type="ECO:0000313" key="4">
    <source>
        <dbReference type="Proteomes" id="UP000019024"/>
    </source>
</evidence>
<gene>
    <name evidence="3" type="ORF">HALLA_12945</name>
</gene>
<sequence>MEVEEYFDDTAAFYDAVYGESIDGDREFYRDLATDADGPVLEVGCGTGRIYLELLRAGVDADGIDVSRGMLDVLRETAVEDGLEPSVWKADVTEFEADREYALVIVPFRAFLHLTELDDQLEALERIHDALASDGRLVLNAFAPSFEVICEQYGTWEKRQLEVDGASYTYRTKTEIVDEVEQLARIRAVVFDGDGDQLFRTDTPLALVSRREFELLFRLSPFASWRVFGDFEREPLEDASQEMVWIAE</sequence>
<feature type="domain" description="Methyltransferase" evidence="2">
    <location>
        <begin position="40"/>
        <end position="135"/>
    </location>
</feature>
<dbReference type="PANTHER" id="PTHR43861">
    <property type="entry name" value="TRANS-ACONITATE 2-METHYLTRANSFERASE-RELATED"/>
    <property type="match status" value="1"/>
</dbReference>
<dbReference type="EMBL" id="CP007055">
    <property type="protein sequence ID" value="AHG01008.1"/>
    <property type="molecule type" value="Genomic_DNA"/>
</dbReference>
<dbReference type="OrthoDB" id="147504at2157"/>